<keyword evidence="1" id="KW-0812">Transmembrane</keyword>
<name>A0ABR9GEA4_9GAMM</name>
<gene>
    <name evidence="2" type="ORF">IGX34_18455</name>
</gene>
<dbReference type="EMBL" id="JACZZA010000013">
    <property type="protein sequence ID" value="MBE1162371.1"/>
    <property type="molecule type" value="Genomic_DNA"/>
</dbReference>
<keyword evidence="3" id="KW-1185">Reference proteome</keyword>
<evidence type="ECO:0000256" key="1">
    <source>
        <dbReference type="SAM" id="Phobius"/>
    </source>
</evidence>
<accession>A0ABR9GEA4</accession>
<protein>
    <recommendedName>
        <fullName evidence="4">HAMP domain-containing protein</fullName>
    </recommendedName>
</protein>
<keyword evidence="1" id="KW-1133">Transmembrane helix</keyword>
<evidence type="ECO:0008006" key="4">
    <source>
        <dbReference type="Google" id="ProtNLM"/>
    </source>
</evidence>
<reference evidence="2 3" key="1">
    <citation type="submission" date="2020-09" db="EMBL/GenBank/DDBJ databases">
        <title>Dyella sp. 7MK23 isolated from forest soil.</title>
        <authorList>
            <person name="Fu J."/>
        </authorList>
    </citation>
    <scope>NUCLEOTIDE SEQUENCE [LARGE SCALE GENOMIC DNA]</scope>
    <source>
        <strain evidence="2 3">7MK23</strain>
    </source>
</reference>
<organism evidence="2 3">
    <name type="scientific">Dyella acidiphila</name>
    <dbReference type="NCBI Taxonomy" id="2775866"/>
    <lineage>
        <taxon>Bacteria</taxon>
        <taxon>Pseudomonadati</taxon>
        <taxon>Pseudomonadota</taxon>
        <taxon>Gammaproteobacteria</taxon>
        <taxon>Lysobacterales</taxon>
        <taxon>Rhodanobacteraceae</taxon>
        <taxon>Dyella</taxon>
    </lineage>
</organism>
<keyword evidence="1" id="KW-0472">Membrane</keyword>
<dbReference type="Proteomes" id="UP000651010">
    <property type="component" value="Unassembled WGS sequence"/>
</dbReference>
<evidence type="ECO:0000313" key="2">
    <source>
        <dbReference type="EMBL" id="MBE1162371.1"/>
    </source>
</evidence>
<comment type="caution">
    <text evidence="2">The sequence shown here is derived from an EMBL/GenBank/DDBJ whole genome shotgun (WGS) entry which is preliminary data.</text>
</comment>
<sequence length="352" mass="37585">MKHSTNFLLRGLAIVTLLTVAAALGASALLKDQALYLQTQKMQQAGLVEQQLQKSALDQLALRAQMLAADRDFVEYVVQSLAPDPARGGTIDKLSITDLLSERRQGYDVAMVLDAQGHLVSQSGVLARGSDSIAHDPLVAAAVHDGAPARGAWLQDGVLYWVVVSPLLQNHALKGLLVTASQVESAFFQPATAMSDSDVVLMTPASIVAASARDVDVSVQNVLTARDAEVMALARNGGGPLPLHGEQRDLRSWVTPARVPGLELAVVAIYKGGDTAGSPAPLLIGGFVLFGAVIALLLLLQWWFTWRPLDDVLEVLDRAASGDRTLVLRTRGSAIVMRIGESFNHILKLNRS</sequence>
<proteinExistence type="predicted"/>
<feature type="transmembrane region" description="Helical" evidence="1">
    <location>
        <begin position="282"/>
        <end position="304"/>
    </location>
</feature>
<evidence type="ECO:0000313" key="3">
    <source>
        <dbReference type="Proteomes" id="UP000651010"/>
    </source>
</evidence>
<dbReference type="RefSeq" id="WP_192557214.1">
    <property type="nucleotide sequence ID" value="NZ_JACZZA010000013.1"/>
</dbReference>